<reference evidence="1" key="1">
    <citation type="submission" date="2014-12" db="EMBL/GenBank/DDBJ databases">
        <title>Insight into the proteome of Arion vulgaris.</title>
        <authorList>
            <person name="Aradska J."/>
            <person name="Bulat T."/>
            <person name="Smidak R."/>
            <person name="Sarate P."/>
            <person name="Gangsoo J."/>
            <person name="Sialana F."/>
            <person name="Bilban M."/>
            <person name="Lubec G."/>
        </authorList>
    </citation>
    <scope>NUCLEOTIDE SEQUENCE</scope>
    <source>
        <tissue evidence="1">Skin</tissue>
    </source>
</reference>
<protein>
    <submittedName>
        <fullName evidence="1">Uncharacterized protein</fullName>
    </submittedName>
</protein>
<proteinExistence type="predicted"/>
<accession>A0A0B6YKA5</accession>
<organism evidence="1">
    <name type="scientific">Arion vulgaris</name>
    <dbReference type="NCBI Taxonomy" id="1028688"/>
    <lineage>
        <taxon>Eukaryota</taxon>
        <taxon>Metazoa</taxon>
        <taxon>Spiralia</taxon>
        <taxon>Lophotrochozoa</taxon>
        <taxon>Mollusca</taxon>
        <taxon>Gastropoda</taxon>
        <taxon>Heterobranchia</taxon>
        <taxon>Euthyneura</taxon>
        <taxon>Panpulmonata</taxon>
        <taxon>Eupulmonata</taxon>
        <taxon>Stylommatophora</taxon>
        <taxon>Helicina</taxon>
        <taxon>Arionoidea</taxon>
        <taxon>Arionidae</taxon>
        <taxon>Arion</taxon>
    </lineage>
</organism>
<sequence length="50" mass="5666">MFCDFLRSLGVNGKYDSQTKRAAIEKTLEITLKAATVNSRDMKHPFEISC</sequence>
<name>A0A0B6YKA5_9EUPU</name>
<feature type="non-terminal residue" evidence="1">
    <location>
        <position position="50"/>
    </location>
</feature>
<dbReference type="AlphaFoldDB" id="A0A0B6YKA5"/>
<evidence type="ECO:0000313" key="1">
    <source>
        <dbReference type="EMBL" id="CEK56241.1"/>
    </source>
</evidence>
<gene>
    <name evidence="1" type="primary">ORF27163</name>
</gene>
<dbReference type="EMBL" id="HACG01009376">
    <property type="protein sequence ID" value="CEK56241.1"/>
    <property type="molecule type" value="Transcribed_RNA"/>
</dbReference>